<proteinExistence type="predicted"/>
<evidence type="ECO:0000259" key="8">
    <source>
        <dbReference type="Pfam" id="PF00482"/>
    </source>
</evidence>
<feature type="transmembrane region" description="Helical" evidence="7">
    <location>
        <begin position="305"/>
        <end position="324"/>
    </location>
</feature>
<keyword evidence="6" id="KW-0175">Coiled coil</keyword>
<dbReference type="PANTHER" id="PTHR35007">
    <property type="entry name" value="INTEGRAL MEMBRANE PROTEIN-RELATED"/>
    <property type="match status" value="1"/>
</dbReference>
<dbReference type="OrthoDB" id="9803381at2"/>
<dbReference type="Gene3D" id="1.20.81.30">
    <property type="entry name" value="Type II secretion system (T2SS), domain F"/>
    <property type="match status" value="1"/>
</dbReference>
<dbReference type="InterPro" id="IPR042094">
    <property type="entry name" value="T2SS_GspF_sf"/>
</dbReference>
<reference evidence="9 10" key="1">
    <citation type="submission" date="2016-10" db="EMBL/GenBank/DDBJ databases">
        <authorList>
            <person name="de Groot N.N."/>
        </authorList>
    </citation>
    <scope>NUCLEOTIDE SEQUENCE [LARGE SCALE GENOMIC DNA]</scope>
    <source>
        <strain evidence="10">L7-484,KACC 16230,DSM 25025</strain>
    </source>
</reference>
<dbReference type="STRING" id="1166073.SAMN05192530_11158"/>
<evidence type="ECO:0000256" key="5">
    <source>
        <dbReference type="ARBA" id="ARBA00023136"/>
    </source>
</evidence>
<evidence type="ECO:0000313" key="9">
    <source>
        <dbReference type="EMBL" id="SDO71729.1"/>
    </source>
</evidence>
<name>A0A1H0LTZ5_9HYPH</name>
<dbReference type="InterPro" id="IPR018076">
    <property type="entry name" value="T2SS_GspF_dom"/>
</dbReference>
<evidence type="ECO:0000256" key="2">
    <source>
        <dbReference type="ARBA" id="ARBA00022475"/>
    </source>
</evidence>
<evidence type="ECO:0000313" key="10">
    <source>
        <dbReference type="Proteomes" id="UP000198793"/>
    </source>
</evidence>
<dbReference type="RefSeq" id="WP_090676407.1">
    <property type="nucleotide sequence ID" value="NZ_FNIT01000011.1"/>
</dbReference>
<evidence type="ECO:0000256" key="3">
    <source>
        <dbReference type="ARBA" id="ARBA00022692"/>
    </source>
</evidence>
<dbReference type="Proteomes" id="UP000198793">
    <property type="component" value="Unassembled WGS sequence"/>
</dbReference>
<organism evidence="9 10">
    <name type="scientific">Aureimonas jatrophae</name>
    <dbReference type="NCBI Taxonomy" id="1166073"/>
    <lineage>
        <taxon>Bacteria</taxon>
        <taxon>Pseudomonadati</taxon>
        <taxon>Pseudomonadota</taxon>
        <taxon>Alphaproteobacteria</taxon>
        <taxon>Hyphomicrobiales</taxon>
        <taxon>Aurantimonadaceae</taxon>
        <taxon>Aureimonas</taxon>
    </lineage>
</organism>
<dbReference type="PANTHER" id="PTHR35007:SF1">
    <property type="entry name" value="PILUS ASSEMBLY PROTEIN"/>
    <property type="match status" value="1"/>
</dbReference>
<comment type="subcellular location">
    <subcellularLocation>
        <location evidence="1">Cell membrane</location>
        <topology evidence="1">Multi-pass membrane protein</topology>
    </subcellularLocation>
</comment>
<dbReference type="EMBL" id="FNIT01000011">
    <property type="protein sequence ID" value="SDO71729.1"/>
    <property type="molecule type" value="Genomic_DNA"/>
</dbReference>
<keyword evidence="3 7" id="KW-0812">Transmembrane</keyword>
<feature type="transmembrane region" description="Helical" evidence="7">
    <location>
        <begin position="114"/>
        <end position="146"/>
    </location>
</feature>
<keyword evidence="2" id="KW-1003">Cell membrane</keyword>
<accession>A0A1H0LTZ5</accession>
<feature type="coiled-coil region" evidence="6">
    <location>
        <begin position="243"/>
        <end position="270"/>
    </location>
</feature>
<evidence type="ECO:0000256" key="7">
    <source>
        <dbReference type="SAM" id="Phobius"/>
    </source>
</evidence>
<dbReference type="GO" id="GO:0005886">
    <property type="term" value="C:plasma membrane"/>
    <property type="evidence" value="ECO:0007669"/>
    <property type="project" value="UniProtKB-SubCell"/>
</dbReference>
<dbReference type="AlphaFoldDB" id="A0A1H0LTZ5"/>
<keyword evidence="4 7" id="KW-1133">Transmembrane helix</keyword>
<keyword evidence="10" id="KW-1185">Reference proteome</keyword>
<gene>
    <name evidence="9" type="ORF">SAMN05192530_11158</name>
</gene>
<keyword evidence="5 7" id="KW-0472">Membrane</keyword>
<evidence type="ECO:0000256" key="1">
    <source>
        <dbReference type="ARBA" id="ARBA00004651"/>
    </source>
</evidence>
<feature type="transmembrane region" description="Helical" evidence="7">
    <location>
        <begin position="273"/>
        <end position="293"/>
    </location>
</feature>
<protein>
    <submittedName>
        <fullName evidence="9">Tight adherence protein B</fullName>
    </submittedName>
</protein>
<feature type="domain" description="Type II secretion system protein GspF" evidence="8">
    <location>
        <begin position="166"/>
        <end position="289"/>
    </location>
</feature>
<evidence type="ECO:0000256" key="4">
    <source>
        <dbReference type="ARBA" id="ARBA00022989"/>
    </source>
</evidence>
<dbReference type="Pfam" id="PF00482">
    <property type="entry name" value="T2SSF"/>
    <property type="match status" value="1"/>
</dbReference>
<sequence>MIAILFVALVALSCGALAFAVLEPRLQAEKHQRNRFSQFAVTEGEAANRQLARDRLQEVAKRRRTIQASLDELDAKNRKRDKHVRKLSLERQIAQAGFHFSVRSFWLGSAGLGVVAFLVALVMGAGLLIGAGIALSAAFGLPRWILSMRRKRRQARFSDDFANAVDVIVRGIRSGLPLTDTLRIVANDTPEPVSTEFRNIIEAQQMGLGIAEAVERLYQNMPLPETNFFAIVITIQSQAGGNLAEALSNLSRVLRERKKMKAKIQAMSMEAKASGGIIGALPPIVGILVYLTAPEYISVLFSTTPGNFILAGSALWMSMGVFVMRQMINFDF</sequence>
<evidence type="ECO:0000256" key="6">
    <source>
        <dbReference type="SAM" id="Coils"/>
    </source>
</evidence>